<dbReference type="PANTHER" id="PTHR36832">
    <property type="entry name" value="SLR1174 PROTEIN-RELATED"/>
    <property type="match status" value="1"/>
</dbReference>
<feature type="transmembrane region" description="Helical" evidence="1">
    <location>
        <begin position="118"/>
        <end position="135"/>
    </location>
</feature>
<dbReference type="InterPro" id="IPR010390">
    <property type="entry name" value="ABC-2_transporter-like"/>
</dbReference>
<feature type="transmembrane region" description="Helical" evidence="1">
    <location>
        <begin position="235"/>
        <end position="258"/>
    </location>
</feature>
<feature type="transmembrane region" description="Helical" evidence="1">
    <location>
        <begin position="147"/>
        <end position="175"/>
    </location>
</feature>
<feature type="transmembrane region" description="Helical" evidence="1">
    <location>
        <begin position="181"/>
        <end position="203"/>
    </location>
</feature>
<keyword evidence="1" id="KW-0812">Transmembrane</keyword>
<dbReference type="PANTHER" id="PTHR36832:SF1">
    <property type="entry name" value="SLR1174 PROTEIN"/>
    <property type="match status" value="1"/>
</dbReference>
<protein>
    <submittedName>
        <fullName evidence="2">ABC-2 family transporter protein</fullName>
    </submittedName>
</protein>
<gene>
    <name evidence="2" type="ORF">JTF64_10170</name>
</gene>
<dbReference type="RefSeq" id="WP_000709301.1">
    <property type="nucleotide sequence ID" value="NZ_CP070339.1"/>
</dbReference>
<accession>A0ABD7DMK6</accession>
<keyword evidence="1" id="KW-1133">Transmembrane helix</keyword>
<feature type="transmembrane region" description="Helical" evidence="1">
    <location>
        <begin position="28"/>
        <end position="49"/>
    </location>
</feature>
<name>A0ABD7DMK6_BACCE</name>
<sequence>MKKAIPINAYFKIAQTSWLRGIEYRFGVFYMILEAFLPTVAMFLMWKAIYANGDTVANYSLNQLITYFIGARIINYLIWYQVDWDLNEKINKGILSSLLLKPIDVQAYYVSEMIGDRFVKFFLGCIPLSIIMLILKKYISISLDLKSIIIFIIAIIGSAALWFLLSWIIGCYAFWAHNLVNILFVKHLIITILSGGFFPLDLLPHTIVRVIDFTPFPYLAFFPLKIITGSASQDYIVHGLIVQLIWIILFFILGRVIWRKGVKNYVEVGG</sequence>
<evidence type="ECO:0000256" key="1">
    <source>
        <dbReference type="SAM" id="Phobius"/>
    </source>
</evidence>
<keyword evidence="1" id="KW-0472">Membrane</keyword>
<dbReference type="EMBL" id="CP070339">
    <property type="protein sequence ID" value="QRY17585.1"/>
    <property type="molecule type" value="Genomic_DNA"/>
</dbReference>
<dbReference type="AlphaFoldDB" id="A0ABD7DMK6"/>
<evidence type="ECO:0000313" key="3">
    <source>
        <dbReference type="Proteomes" id="UP000663613"/>
    </source>
</evidence>
<feature type="transmembrane region" description="Helical" evidence="1">
    <location>
        <begin position="61"/>
        <end position="79"/>
    </location>
</feature>
<dbReference type="Pfam" id="PF06182">
    <property type="entry name" value="ABC2_membrane_6"/>
    <property type="match status" value="1"/>
</dbReference>
<proteinExistence type="predicted"/>
<organism evidence="2 3">
    <name type="scientific">Bacillus cereus</name>
    <dbReference type="NCBI Taxonomy" id="1396"/>
    <lineage>
        <taxon>Bacteria</taxon>
        <taxon>Bacillati</taxon>
        <taxon>Bacillota</taxon>
        <taxon>Bacilli</taxon>
        <taxon>Bacillales</taxon>
        <taxon>Bacillaceae</taxon>
        <taxon>Bacillus</taxon>
        <taxon>Bacillus cereus group</taxon>
    </lineage>
</organism>
<evidence type="ECO:0000313" key="2">
    <source>
        <dbReference type="EMBL" id="QRY17585.1"/>
    </source>
</evidence>
<reference evidence="2 3" key="1">
    <citation type="submission" date="2021-02" db="EMBL/GenBank/DDBJ databases">
        <title>Bacillus cereus VKM B-370.</title>
        <authorList>
            <person name="Kazantseva O.A."/>
            <person name="Piligrimova E.G."/>
            <person name="Buzikov R.M."/>
            <person name="Shadrin A.M."/>
        </authorList>
    </citation>
    <scope>NUCLEOTIDE SEQUENCE [LARGE SCALE GENOMIC DNA]</scope>
    <source>
        <strain evidence="2 3">VKM B-370</strain>
    </source>
</reference>
<dbReference type="Proteomes" id="UP000663613">
    <property type="component" value="Chromosome"/>
</dbReference>